<dbReference type="AlphaFoldDB" id="A0A6P1BJR5"/>
<accession>A0A6P1BJR5</accession>
<dbReference type="InterPro" id="IPR021295">
    <property type="entry name" value="DUF2867"/>
</dbReference>
<dbReference type="Pfam" id="PF11066">
    <property type="entry name" value="DUF2867"/>
    <property type="match status" value="1"/>
</dbReference>
<proteinExistence type="predicted"/>
<comment type="caution">
    <text evidence="1">The sequence shown here is derived from an EMBL/GenBank/DDBJ whole genome shotgun (WGS) entry which is preliminary data.</text>
</comment>
<gene>
    <name evidence="1" type="ORF">FNJ47_21910</name>
</gene>
<dbReference type="EMBL" id="VKHP01000091">
    <property type="protein sequence ID" value="NEU98404.1"/>
    <property type="molecule type" value="Genomic_DNA"/>
</dbReference>
<dbReference type="Proteomes" id="UP000468531">
    <property type="component" value="Unassembled WGS sequence"/>
</dbReference>
<keyword evidence="2" id="KW-1185">Reference proteome</keyword>
<evidence type="ECO:0000313" key="2">
    <source>
        <dbReference type="Proteomes" id="UP000468531"/>
    </source>
</evidence>
<organism evidence="1 2">
    <name type="scientific">Bradyrhizobium uaiense</name>
    <dbReference type="NCBI Taxonomy" id="2594946"/>
    <lineage>
        <taxon>Bacteria</taxon>
        <taxon>Pseudomonadati</taxon>
        <taxon>Pseudomonadota</taxon>
        <taxon>Alphaproteobacteria</taxon>
        <taxon>Hyphomicrobiales</taxon>
        <taxon>Nitrobacteraceae</taxon>
        <taxon>Bradyrhizobium</taxon>
    </lineage>
</organism>
<name>A0A6P1BJR5_9BRAD</name>
<reference evidence="1 2" key="1">
    <citation type="journal article" date="2020" name="Arch. Microbiol.">
        <title>Bradyrhizobium uaiense sp. nov., a new highly efficient cowpea symbiont.</title>
        <authorList>
            <person name="Cabral Michel D."/>
            <person name="Azarias Guimaraes A."/>
            <person name="Martins da Costa E."/>
            <person name="Soares de Carvalho T."/>
            <person name="Balsanelli E."/>
            <person name="Willems A."/>
            <person name="Maltempi de Souza E."/>
            <person name="de Souza Moreira F.M."/>
        </authorList>
    </citation>
    <scope>NUCLEOTIDE SEQUENCE [LARGE SCALE GENOMIC DNA]</scope>
    <source>
        <strain evidence="1 2">UFLA 03-164</strain>
    </source>
</reference>
<evidence type="ECO:0000313" key="1">
    <source>
        <dbReference type="EMBL" id="NEU98404.1"/>
    </source>
</evidence>
<protein>
    <submittedName>
        <fullName evidence="1">DUF2867 domain-containing protein</fullName>
    </submittedName>
</protein>
<sequence>MRVDEVTPNVDSAALLAGAQFADAFRIATTRPDLDARHATEAMVAGQPRWFEWLVALRNLLVAPFGLKTSGATEGVACDMIGIFPVVSETPERLVAGFNDKHLDFRLVVDVAPVDIAPAGAARSITATTLVLTHNWLGRTYLAVIMPFHRLIVPVMLRKAVG</sequence>
<dbReference type="RefSeq" id="WP_163156683.1">
    <property type="nucleotide sequence ID" value="NZ_VKHP01000091.1"/>
</dbReference>